<dbReference type="AlphaFoldDB" id="G5HTI4"/>
<keyword evidence="1" id="KW-0812">Transmembrane</keyword>
<organism evidence="2 3">
    <name type="scientific">[Clostridium] citroniae WAL-17108</name>
    <dbReference type="NCBI Taxonomy" id="742733"/>
    <lineage>
        <taxon>Bacteria</taxon>
        <taxon>Bacillati</taxon>
        <taxon>Bacillota</taxon>
        <taxon>Clostridia</taxon>
        <taxon>Lachnospirales</taxon>
        <taxon>Lachnospiraceae</taxon>
        <taxon>Enterocloster</taxon>
    </lineage>
</organism>
<proteinExistence type="predicted"/>
<comment type="caution">
    <text evidence="2">The sequence shown here is derived from an EMBL/GenBank/DDBJ whole genome shotgun (WGS) entry which is preliminary data.</text>
</comment>
<gene>
    <name evidence="2" type="ORF">HMPREF9469_05896</name>
</gene>
<reference evidence="2 3" key="1">
    <citation type="submission" date="2011-08" db="EMBL/GenBank/DDBJ databases">
        <title>The Genome Sequence of Clostridium citroniae WAL-17108.</title>
        <authorList>
            <consortium name="The Broad Institute Genome Sequencing Platform"/>
            <person name="Earl A."/>
            <person name="Ward D."/>
            <person name="Feldgarden M."/>
            <person name="Gevers D."/>
            <person name="Finegold S.M."/>
            <person name="Summanen P.H."/>
            <person name="Molitoris D.R."/>
            <person name="Vaisanen M.L."/>
            <person name="Daigneault M."/>
            <person name="Allen-Vercoe E."/>
            <person name="Young S.K."/>
            <person name="Zeng Q."/>
            <person name="Gargeya S."/>
            <person name="Fitzgerald M."/>
            <person name="Haas B."/>
            <person name="Abouelleil A."/>
            <person name="Alvarado L."/>
            <person name="Arachchi H.M."/>
            <person name="Berlin A."/>
            <person name="Brown A."/>
            <person name="Chapman S.B."/>
            <person name="Chen Z."/>
            <person name="Dunbar C."/>
            <person name="Freedman E."/>
            <person name="Gearin G."/>
            <person name="Gellesch M."/>
            <person name="Goldberg J."/>
            <person name="Griggs A."/>
            <person name="Gujja S."/>
            <person name="Heiman D."/>
            <person name="Howarth C."/>
            <person name="Larson L."/>
            <person name="Lui A."/>
            <person name="MacDonald P.J.P."/>
            <person name="Montmayeur A."/>
            <person name="Murphy C."/>
            <person name="Neiman D."/>
            <person name="Pearson M."/>
            <person name="Priest M."/>
            <person name="Roberts A."/>
            <person name="Saif S."/>
            <person name="Shea T."/>
            <person name="Shenoy N."/>
            <person name="Sisk P."/>
            <person name="Stolte C."/>
            <person name="Sykes S."/>
            <person name="Wortman J."/>
            <person name="Nusbaum C."/>
            <person name="Birren B."/>
        </authorList>
    </citation>
    <scope>NUCLEOTIDE SEQUENCE [LARGE SCALE GENOMIC DNA]</scope>
    <source>
        <strain evidence="2 3">WAL-17108</strain>
    </source>
</reference>
<name>G5HTI4_9FIRM</name>
<feature type="transmembrane region" description="Helical" evidence="1">
    <location>
        <begin position="6"/>
        <end position="24"/>
    </location>
</feature>
<dbReference type="RefSeq" id="WP_007871249.1">
    <property type="nucleotide sequence ID" value="NZ_JH376434.1"/>
</dbReference>
<keyword evidence="1" id="KW-1133">Transmembrane helix</keyword>
<protein>
    <recommendedName>
        <fullName evidence="4">DUF4352 domain-containing protein</fullName>
    </recommendedName>
</protein>
<evidence type="ECO:0000313" key="3">
    <source>
        <dbReference type="Proteomes" id="UP000003763"/>
    </source>
</evidence>
<evidence type="ECO:0000256" key="1">
    <source>
        <dbReference type="SAM" id="Phobius"/>
    </source>
</evidence>
<sequence length="172" mass="19459">MKRILYTSIASVMIAIFFTLNIFAMPINPNQYTSVDEVSALLPVGVKQSKVTESARARGEFFLNADLIIKNNGDGTIGALAVGYTRFPVDEAYITLYLDKWDEASERWRQVNYYEQEFYAKDYPDGLITPTVDVSFINQPKGYYYRLRGVFAVVYNGEVEAFSPTTDGVLLD</sequence>
<keyword evidence="1" id="KW-0472">Membrane</keyword>
<evidence type="ECO:0000313" key="2">
    <source>
        <dbReference type="EMBL" id="EHE95305.1"/>
    </source>
</evidence>
<dbReference type="EMBL" id="ADLJ01000055">
    <property type="protein sequence ID" value="EHE95305.1"/>
    <property type="molecule type" value="Genomic_DNA"/>
</dbReference>
<dbReference type="eggNOG" id="ENOG5032B5B">
    <property type="taxonomic scope" value="Bacteria"/>
</dbReference>
<evidence type="ECO:0008006" key="4">
    <source>
        <dbReference type="Google" id="ProtNLM"/>
    </source>
</evidence>
<accession>G5HTI4</accession>
<dbReference type="Proteomes" id="UP000003763">
    <property type="component" value="Unassembled WGS sequence"/>
</dbReference>
<dbReference type="HOGENOM" id="CLU_129784_0_0_9"/>